<dbReference type="EMBL" id="MU032351">
    <property type="protein sequence ID" value="KAF3761284.1"/>
    <property type="molecule type" value="Genomic_DNA"/>
</dbReference>
<evidence type="ECO:0000313" key="2">
    <source>
        <dbReference type="Proteomes" id="UP000803844"/>
    </source>
</evidence>
<evidence type="ECO:0000313" key="1">
    <source>
        <dbReference type="EMBL" id="KAF3761284.1"/>
    </source>
</evidence>
<organism evidence="1 2">
    <name type="scientific">Cryphonectria parasitica (strain ATCC 38755 / EP155)</name>
    <dbReference type="NCBI Taxonomy" id="660469"/>
    <lineage>
        <taxon>Eukaryota</taxon>
        <taxon>Fungi</taxon>
        <taxon>Dikarya</taxon>
        <taxon>Ascomycota</taxon>
        <taxon>Pezizomycotina</taxon>
        <taxon>Sordariomycetes</taxon>
        <taxon>Sordariomycetidae</taxon>
        <taxon>Diaporthales</taxon>
        <taxon>Cryphonectriaceae</taxon>
        <taxon>Cryphonectria-Endothia species complex</taxon>
        <taxon>Cryphonectria</taxon>
    </lineage>
</organism>
<protein>
    <submittedName>
        <fullName evidence="1">Uncharacterized protein</fullName>
    </submittedName>
</protein>
<sequence length="153" mass="17368">MRSSLPHQHFHDSSFECHLHQLCSMRWFQKAVLVTPRQRRIEETSQKQCSVVLLIRVNVASFLITLYDSMLTLICQTRGPMGGHSSLSLSLFLSNSHVIRSFLLPTETLGPYSKGLRAAVRLFHAHPRPSPSRDRMSTFVSLVRLCAAVPGRR</sequence>
<dbReference type="Proteomes" id="UP000803844">
    <property type="component" value="Unassembled WGS sequence"/>
</dbReference>
<dbReference type="RefSeq" id="XP_040772263.1">
    <property type="nucleotide sequence ID" value="XM_040923740.1"/>
</dbReference>
<keyword evidence="2" id="KW-1185">Reference proteome</keyword>
<accession>A0A9P5CJI2</accession>
<comment type="caution">
    <text evidence="1">The sequence shown here is derived from an EMBL/GenBank/DDBJ whole genome shotgun (WGS) entry which is preliminary data.</text>
</comment>
<name>A0A9P5CJI2_CRYP1</name>
<proteinExistence type="predicted"/>
<reference evidence="1" key="1">
    <citation type="journal article" date="2020" name="Phytopathology">
        <title>Genome sequence of the chestnut blight fungus Cryphonectria parasitica EP155: A fundamental resource for an archetypical invasive plant pathogen.</title>
        <authorList>
            <person name="Crouch J.A."/>
            <person name="Dawe A."/>
            <person name="Aerts A."/>
            <person name="Barry K."/>
            <person name="Churchill A.C.L."/>
            <person name="Grimwood J."/>
            <person name="Hillman B."/>
            <person name="Milgroom M.G."/>
            <person name="Pangilinan J."/>
            <person name="Smith M."/>
            <person name="Salamov A."/>
            <person name="Schmutz J."/>
            <person name="Yadav J."/>
            <person name="Grigoriev I.V."/>
            <person name="Nuss D."/>
        </authorList>
    </citation>
    <scope>NUCLEOTIDE SEQUENCE</scope>
    <source>
        <strain evidence="1">EP155</strain>
    </source>
</reference>
<dbReference type="GeneID" id="63840869"/>
<dbReference type="AlphaFoldDB" id="A0A9P5CJI2"/>
<gene>
    <name evidence="1" type="ORF">M406DRAFT_357669</name>
</gene>